<evidence type="ECO:0000313" key="2">
    <source>
        <dbReference type="Proteomes" id="UP000050535"/>
    </source>
</evidence>
<gene>
    <name evidence="1" type="ORF">SY89_03354</name>
</gene>
<dbReference type="EMBL" id="LGUC01000002">
    <property type="protein sequence ID" value="KPN29120.1"/>
    <property type="molecule type" value="Genomic_DNA"/>
</dbReference>
<proteinExistence type="predicted"/>
<accession>A0A0P7G7E7</accession>
<dbReference type="OrthoDB" id="304916at2157"/>
<name>A0A0P7G7E7_9EURY</name>
<dbReference type="AlphaFoldDB" id="A0A0P7G7E7"/>
<dbReference type="RefSeq" id="WP_054584901.1">
    <property type="nucleotide sequence ID" value="NZ_LGUC01000002.1"/>
</dbReference>
<evidence type="ECO:0000313" key="1">
    <source>
        <dbReference type="EMBL" id="KPN29120.1"/>
    </source>
</evidence>
<keyword evidence="2" id="KW-1185">Reference proteome</keyword>
<comment type="caution">
    <text evidence="1">The sequence shown here is derived from an EMBL/GenBank/DDBJ whole genome shotgun (WGS) entry which is preliminary data.</text>
</comment>
<reference evidence="2" key="1">
    <citation type="submission" date="2013-11" db="EMBL/GenBank/DDBJ databases">
        <authorList>
            <person name="Hoang H.T."/>
            <person name="Killian M.L."/>
            <person name="Madson D.M."/>
            <person name="Arruda P.H.E."/>
            <person name="Sun D."/>
            <person name="Schwartz K.J."/>
            <person name="Yoon K."/>
        </authorList>
    </citation>
    <scope>NUCLEOTIDE SEQUENCE [LARGE SCALE GENOMIC DNA]</scope>
    <source>
        <strain evidence="2">CDK2</strain>
    </source>
</reference>
<dbReference type="Proteomes" id="UP000050535">
    <property type="component" value="Unassembled WGS sequence"/>
</dbReference>
<protein>
    <submittedName>
        <fullName evidence="1">Uncharacterized protein</fullName>
    </submittedName>
</protein>
<dbReference type="STRING" id="699431.SY89_03354"/>
<organism evidence="1 2">
    <name type="scientific">Halolamina pelagica</name>
    <dbReference type="NCBI Taxonomy" id="699431"/>
    <lineage>
        <taxon>Archaea</taxon>
        <taxon>Methanobacteriati</taxon>
        <taxon>Methanobacteriota</taxon>
        <taxon>Stenosarchaea group</taxon>
        <taxon>Halobacteria</taxon>
        <taxon>Halobacteriales</taxon>
        <taxon>Haloferacaceae</taxon>
    </lineage>
</organism>
<dbReference type="InterPro" id="IPR048925">
    <property type="entry name" value="RdfA"/>
</dbReference>
<sequence>MSDSASTNGRRGKVARLIEEHSLEGVGDRLERRWTADGDERLSLRDLAGVFNRELLRAAMSEAGMQPLDGDVENVYRLLTDEEVSGADQTRTERRLDREGVDVDQIRQEFVTYQAIRTYLKQHRGASYDPETGDQVESGKEHIQRLRGRVRTVTDSKLSQLRQTDEIELGSFRTLVQVNVLCEDCGTQYDVETLLDKGGCDCGDSERP</sequence>
<dbReference type="Pfam" id="PF21811">
    <property type="entry name" value="RdfA"/>
    <property type="match status" value="1"/>
</dbReference>